<name>A0A286A8D0_9PROT</name>
<sequence length="118" mass="13191">MKNKILILIAVGLLSLLASCAQMNPHPMDMTKAIQEAKSPTDHNALAKHYEDAAKEMLSKAQEHKKMLEGYESNSSHYGRQALDLQAHCRNLINAYEQAAKANTDMADSHRKMAEEIK</sequence>
<dbReference type="Proteomes" id="UP000219335">
    <property type="component" value="Unassembled WGS sequence"/>
</dbReference>
<dbReference type="AlphaFoldDB" id="A0A286A8D0"/>
<dbReference type="PROSITE" id="PS51257">
    <property type="entry name" value="PROKAR_LIPOPROTEIN"/>
    <property type="match status" value="1"/>
</dbReference>
<feature type="chain" id="PRO_5012628715" description="DUF4398 domain-containing protein" evidence="1">
    <location>
        <begin position="24"/>
        <end position="118"/>
    </location>
</feature>
<organism evidence="2 3">
    <name type="scientific">Nitrosomonas ureae</name>
    <dbReference type="NCBI Taxonomy" id="44577"/>
    <lineage>
        <taxon>Bacteria</taxon>
        <taxon>Pseudomonadati</taxon>
        <taxon>Pseudomonadota</taxon>
        <taxon>Betaproteobacteria</taxon>
        <taxon>Nitrosomonadales</taxon>
        <taxon>Nitrosomonadaceae</taxon>
        <taxon>Nitrosomonas</taxon>
    </lineage>
</organism>
<evidence type="ECO:0000256" key="1">
    <source>
        <dbReference type="SAM" id="SignalP"/>
    </source>
</evidence>
<keyword evidence="1" id="KW-0732">Signal</keyword>
<accession>A0A286A8D0</accession>
<protein>
    <recommendedName>
        <fullName evidence="4">DUF4398 domain-containing protein</fullName>
    </recommendedName>
</protein>
<evidence type="ECO:0000313" key="3">
    <source>
        <dbReference type="Proteomes" id="UP000219335"/>
    </source>
</evidence>
<dbReference type="RefSeq" id="WP_097104754.1">
    <property type="nucleotide sequence ID" value="NZ_OCMU01000001.1"/>
</dbReference>
<gene>
    <name evidence="2" type="ORF">SAMN06297164_1513</name>
</gene>
<reference evidence="2 3" key="1">
    <citation type="submission" date="2017-09" db="EMBL/GenBank/DDBJ databases">
        <authorList>
            <person name="Ehlers B."/>
            <person name="Leendertz F.H."/>
        </authorList>
    </citation>
    <scope>NUCLEOTIDE SEQUENCE [LARGE SCALE GENOMIC DNA]</scope>
    <source>
        <strain evidence="2 3">Nm42</strain>
    </source>
</reference>
<evidence type="ECO:0008006" key="4">
    <source>
        <dbReference type="Google" id="ProtNLM"/>
    </source>
</evidence>
<feature type="signal peptide" evidence="1">
    <location>
        <begin position="1"/>
        <end position="23"/>
    </location>
</feature>
<proteinExistence type="predicted"/>
<evidence type="ECO:0000313" key="2">
    <source>
        <dbReference type="EMBL" id="SOD18139.1"/>
    </source>
</evidence>
<dbReference type="EMBL" id="OCMU01000001">
    <property type="protein sequence ID" value="SOD18139.1"/>
    <property type="molecule type" value="Genomic_DNA"/>
</dbReference>